<dbReference type="Pfam" id="PF08028">
    <property type="entry name" value="Acyl-CoA_dh_2"/>
    <property type="match status" value="1"/>
</dbReference>
<dbReference type="AlphaFoldDB" id="A0A1G8MT38"/>
<dbReference type="EMBL" id="FNDS01000017">
    <property type="protein sequence ID" value="SDI71023.1"/>
    <property type="molecule type" value="Genomic_DNA"/>
</dbReference>
<sequence length="121" mass="12895">MSRTHAQGRADLAHARATEQVLIDYLSGQPSRHEPLVIAAVGELRIRIDAADALLAQVEETPAAAIAFRLAAAEAARLAERLAVELAGRSAPRPLPAAGEPPLLNLRRQLGDHYLNGTPLN</sequence>
<organism evidence="3 4">
    <name type="scientific">Pseudomonas panipatensis</name>
    <dbReference type="NCBI Taxonomy" id="428992"/>
    <lineage>
        <taxon>Bacteria</taxon>
        <taxon>Pseudomonadati</taxon>
        <taxon>Pseudomonadota</taxon>
        <taxon>Gammaproteobacteria</taxon>
        <taxon>Pseudomonadales</taxon>
        <taxon>Pseudomonadaceae</taxon>
        <taxon>Pseudomonas</taxon>
    </lineage>
</organism>
<protein>
    <submittedName>
        <fullName evidence="3">Acyl-CoA dehydrogenase, C-terminal domain</fullName>
    </submittedName>
</protein>
<feature type="domain" description="Acyl-CoA dehydrogenase C-terminal" evidence="2">
    <location>
        <begin position="6"/>
        <end position="96"/>
    </location>
</feature>
<dbReference type="RefSeq" id="WP_090268103.1">
    <property type="nucleotide sequence ID" value="NZ_FNDS01000017.1"/>
</dbReference>
<evidence type="ECO:0000259" key="2">
    <source>
        <dbReference type="Pfam" id="PF08028"/>
    </source>
</evidence>
<dbReference type="STRING" id="428992.SAMN05216272_11712"/>
<accession>A0A1G8MT38</accession>
<name>A0A1G8MT38_9PSED</name>
<dbReference type="GO" id="GO:0016491">
    <property type="term" value="F:oxidoreductase activity"/>
    <property type="evidence" value="ECO:0007669"/>
    <property type="project" value="UniProtKB-KW"/>
</dbReference>
<proteinExistence type="predicted"/>
<dbReference type="InterPro" id="IPR013107">
    <property type="entry name" value="Acyl-CoA_DH_C"/>
</dbReference>
<dbReference type="OrthoDB" id="6901799at2"/>
<evidence type="ECO:0000313" key="3">
    <source>
        <dbReference type="EMBL" id="SDI71023.1"/>
    </source>
</evidence>
<evidence type="ECO:0000256" key="1">
    <source>
        <dbReference type="ARBA" id="ARBA00023002"/>
    </source>
</evidence>
<reference evidence="4" key="1">
    <citation type="submission" date="2016-10" db="EMBL/GenBank/DDBJ databases">
        <authorList>
            <person name="Varghese N."/>
            <person name="Submissions S."/>
        </authorList>
    </citation>
    <scope>NUCLEOTIDE SEQUENCE [LARGE SCALE GENOMIC DNA]</scope>
    <source>
        <strain evidence="4">CCM 7469</strain>
    </source>
</reference>
<keyword evidence="1" id="KW-0560">Oxidoreductase</keyword>
<keyword evidence="4" id="KW-1185">Reference proteome</keyword>
<gene>
    <name evidence="3" type="ORF">SAMN05216272_11712</name>
</gene>
<evidence type="ECO:0000313" key="4">
    <source>
        <dbReference type="Proteomes" id="UP000199636"/>
    </source>
</evidence>
<dbReference type="Proteomes" id="UP000199636">
    <property type="component" value="Unassembled WGS sequence"/>
</dbReference>